<evidence type="ECO:0000259" key="5">
    <source>
        <dbReference type="PROSITE" id="PS50932"/>
    </source>
</evidence>
<evidence type="ECO:0000313" key="7">
    <source>
        <dbReference type="Proteomes" id="UP000315759"/>
    </source>
</evidence>
<dbReference type="Pfam" id="PF13377">
    <property type="entry name" value="Peripla_BP_3"/>
    <property type="match status" value="1"/>
</dbReference>
<evidence type="ECO:0000256" key="1">
    <source>
        <dbReference type="ARBA" id="ARBA00023015"/>
    </source>
</evidence>
<dbReference type="Gene3D" id="3.40.50.2300">
    <property type="match status" value="2"/>
</dbReference>
<evidence type="ECO:0000313" key="6">
    <source>
        <dbReference type="EMBL" id="TQR84284.1"/>
    </source>
</evidence>
<dbReference type="GO" id="GO:0003700">
    <property type="term" value="F:DNA-binding transcription factor activity"/>
    <property type="evidence" value="ECO:0007669"/>
    <property type="project" value="TreeGrafter"/>
</dbReference>
<dbReference type="Gene3D" id="1.10.260.40">
    <property type="entry name" value="lambda repressor-like DNA-binding domains"/>
    <property type="match status" value="1"/>
</dbReference>
<dbReference type="SUPFAM" id="SSF53822">
    <property type="entry name" value="Periplasmic binding protein-like I"/>
    <property type="match status" value="1"/>
</dbReference>
<dbReference type="PANTHER" id="PTHR30146">
    <property type="entry name" value="LACI-RELATED TRANSCRIPTIONAL REPRESSOR"/>
    <property type="match status" value="1"/>
</dbReference>
<evidence type="ECO:0000256" key="4">
    <source>
        <dbReference type="SAM" id="MobiDB-lite"/>
    </source>
</evidence>
<dbReference type="CDD" id="cd01392">
    <property type="entry name" value="HTH_LacI"/>
    <property type="match status" value="1"/>
</dbReference>
<dbReference type="Pfam" id="PF00356">
    <property type="entry name" value="LacI"/>
    <property type="match status" value="1"/>
</dbReference>
<proteinExistence type="predicted"/>
<dbReference type="PANTHER" id="PTHR30146:SF109">
    <property type="entry name" value="HTH-TYPE TRANSCRIPTIONAL REGULATOR GALS"/>
    <property type="match status" value="1"/>
</dbReference>
<dbReference type="InterPro" id="IPR046335">
    <property type="entry name" value="LacI/GalR-like_sensor"/>
</dbReference>
<feature type="region of interest" description="Disordered" evidence="4">
    <location>
        <begin position="332"/>
        <end position="357"/>
    </location>
</feature>
<dbReference type="SUPFAM" id="SSF47413">
    <property type="entry name" value="lambda repressor-like DNA-binding domains"/>
    <property type="match status" value="1"/>
</dbReference>
<dbReference type="SMART" id="SM00354">
    <property type="entry name" value="HTH_LACI"/>
    <property type="match status" value="1"/>
</dbReference>
<dbReference type="InterPro" id="IPR028082">
    <property type="entry name" value="Peripla_BP_I"/>
</dbReference>
<keyword evidence="1" id="KW-0805">Transcription regulation</keyword>
<keyword evidence="3" id="KW-0804">Transcription</keyword>
<dbReference type="AlphaFoldDB" id="A0A544VWC4"/>
<reference evidence="6 7" key="1">
    <citation type="submission" date="2018-10" db="EMBL/GenBank/DDBJ databases">
        <title>Draft genome of Mycobacterium hodleri strain B.</title>
        <authorList>
            <person name="Amande T.J."/>
            <person name="Mcgenity T.J."/>
        </authorList>
    </citation>
    <scope>NUCLEOTIDE SEQUENCE [LARGE SCALE GENOMIC DNA]</scope>
    <source>
        <strain evidence="6 7">B</strain>
    </source>
</reference>
<gene>
    <name evidence="6" type="ORF">D8S82_22305</name>
</gene>
<sequence length="357" mass="37992">MATEFIRPRRQRRVTLADVADAAGVSPALASIVMRGVSGASDATRKRVQQTAEELGYVPDRRAQKLRQIRSGLIGACFELHQPFHGDLVEQLYVAVADHGFDLSLSCITPSRDERTAVGDLMRERCEAAILLGSRMTSEELGALSARIPTHVIARGSGSPLVGSVSTDDTAGITIAVDHLVSLGHRRILHITGGDAPGGTERATGFTARMAHHGLADLALLLPGGPTETDGAQAITEALLFDHRPTAVVAFNDRCAIGVLEVLRQRDVHVPEDVSVIGYDDSRLSRLSHISMSTIAQDVSRIATETMASVTAQIAGNTPSQTVLAPRLIARDTTGPAPSAPRVSKPSAPQNVEKRHL</sequence>
<dbReference type="GO" id="GO:0000976">
    <property type="term" value="F:transcription cis-regulatory region binding"/>
    <property type="evidence" value="ECO:0007669"/>
    <property type="project" value="TreeGrafter"/>
</dbReference>
<organism evidence="6 7">
    <name type="scientific">Mycolicibacterium hodleri</name>
    <dbReference type="NCBI Taxonomy" id="49897"/>
    <lineage>
        <taxon>Bacteria</taxon>
        <taxon>Bacillati</taxon>
        <taxon>Actinomycetota</taxon>
        <taxon>Actinomycetes</taxon>
        <taxon>Mycobacteriales</taxon>
        <taxon>Mycobacteriaceae</taxon>
        <taxon>Mycolicibacterium</taxon>
    </lineage>
</organism>
<evidence type="ECO:0000256" key="3">
    <source>
        <dbReference type="ARBA" id="ARBA00023163"/>
    </source>
</evidence>
<dbReference type="EMBL" id="VIFX01000032">
    <property type="protein sequence ID" value="TQR84284.1"/>
    <property type="molecule type" value="Genomic_DNA"/>
</dbReference>
<protein>
    <submittedName>
        <fullName evidence="6">LacI family transcriptional regulator</fullName>
    </submittedName>
</protein>
<feature type="domain" description="HTH lacI-type" evidence="5">
    <location>
        <begin position="14"/>
        <end position="68"/>
    </location>
</feature>
<keyword evidence="7" id="KW-1185">Reference proteome</keyword>
<dbReference type="RefSeq" id="WP_142554196.1">
    <property type="nucleotide sequence ID" value="NZ_VIFX01000032.1"/>
</dbReference>
<name>A0A544VWC4_9MYCO</name>
<dbReference type="Proteomes" id="UP000315759">
    <property type="component" value="Unassembled WGS sequence"/>
</dbReference>
<dbReference type="InterPro" id="IPR000843">
    <property type="entry name" value="HTH_LacI"/>
</dbReference>
<keyword evidence="2" id="KW-0238">DNA-binding</keyword>
<comment type="caution">
    <text evidence="6">The sequence shown here is derived from an EMBL/GenBank/DDBJ whole genome shotgun (WGS) entry which is preliminary data.</text>
</comment>
<dbReference type="PROSITE" id="PS50932">
    <property type="entry name" value="HTH_LACI_2"/>
    <property type="match status" value="1"/>
</dbReference>
<dbReference type="InterPro" id="IPR010982">
    <property type="entry name" value="Lambda_DNA-bd_dom_sf"/>
</dbReference>
<dbReference type="CDD" id="cd06267">
    <property type="entry name" value="PBP1_LacI_sugar_binding-like"/>
    <property type="match status" value="1"/>
</dbReference>
<evidence type="ECO:0000256" key="2">
    <source>
        <dbReference type="ARBA" id="ARBA00023125"/>
    </source>
</evidence>
<accession>A0A544VWC4</accession>